<proteinExistence type="predicted"/>
<name>A0A3N0YF50_ANAGA</name>
<dbReference type="AlphaFoldDB" id="A0A3N0YF50"/>
<accession>A0A3N0YF50</accession>
<evidence type="ECO:0000313" key="1">
    <source>
        <dbReference type="EMBL" id="ROL44895.1"/>
    </source>
</evidence>
<protein>
    <submittedName>
        <fullName evidence="1">Uncharacterized protein</fullName>
    </submittedName>
</protein>
<dbReference type="Proteomes" id="UP000281406">
    <property type="component" value="Unassembled WGS sequence"/>
</dbReference>
<organism evidence="1 2">
    <name type="scientific">Anabarilius grahami</name>
    <name type="common">Kanglang fish</name>
    <name type="synonym">Barilius grahami</name>
    <dbReference type="NCBI Taxonomy" id="495550"/>
    <lineage>
        <taxon>Eukaryota</taxon>
        <taxon>Metazoa</taxon>
        <taxon>Chordata</taxon>
        <taxon>Craniata</taxon>
        <taxon>Vertebrata</taxon>
        <taxon>Euteleostomi</taxon>
        <taxon>Actinopterygii</taxon>
        <taxon>Neopterygii</taxon>
        <taxon>Teleostei</taxon>
        <taxon>Ostariophysi</taxon>
        <taxon>Cypriniformes</taxon>
        <taxon>Xenocyprididae</taxon>
        <taxon>Xenocypridinae</taxon>
        <taxon>Xenocypridinae incertae sedis</taxon>
        <taxon>Anabarilius</taxon>
    </lineage>
</organism>
<sequence>MGLGIGAGIEAIDPNPAISAALLPSVKPLLEGDGFCRPEQWINGGEVTAGSSAVAIPSGRIGPSLGRWSQWHPAWYCSCVGRAGAQGDELMKK</sequence>
<keyword evidence="2" id="KW-1185">Reference proteome</keyword>
<dbReference type="EMBL" id="RJVU01043279">
    <property type="protein sequence ID" value="ROL44895.1"/>
    <property type="molecule type" value="Genomic_DNA"/>
</dbReference>
<gene>
    <name evidence="1" type="ORF">DPX16_9107</name>
</gene>
<comment type="caution">
    <text evidence="1">The sequence shown here is derived from an EMBL/GenBank/DDBJ whole genome shotgun (WGS) entry which is preliminary data.</text>
</comment>
<reference evidence="1 2" key="1">
    <citation type="submission" date="2018-10" db="EMBL/GenBank/DDBJ databases">
        <title>Genome assembly for a Yunnan-Guizhou Plateau 3E fish, Anabarilius grahami (Regan), and its evolutionary and genetic applications.</title>
        <authorList>
            <person name="Jiang W."/>
        </authorList>
    </citation>
    <scope>NUCLEOTIDE SEQUENCE [LARGE SCALE GENOMIC DNA]</scope>
    <source>
        <strain evidence="1">AG-KIZ</strain>
        <tissue evidence="1">Muscle</tissue>
    </source>
</reference>
<evidence type="ECO:0000313" key="2">
    <source>
        <dbReference type="Proteomes" id="UP000281406"/>
    </source>
</evidence>